<evidence type="ECO:0000256" key="1">
    <source>
        <dbReference type="SAM" id="Phobius"/>
    </source>
</evidence>
<name>A0A6J7X2L5_9CAUD</name>
<protein>
    <submittedName>
        <fullName evidence="2">Uncharacterized protein</fullName>
    </submittedName>
</protein>
<reference evidence="2" key="1">
    <citation type="submission" date="2020-05" db="EMBL/GenBank/DDBJ databases">
        <authorList>
            <person name="Chiriac C."/>
            <person name="Salcher M."/>
            <person name="Ghai R."/>
            <person name="Kavagutti S V."/>
        </authorList>
    </citation>
    <scope>NUCLEOTIDE SEQUENCE</scope>
</reference>
<accession>A0A6J7X2L5</accession>
<evidence type="ECO:0000313" key="2">
    <source>
        <dbReference type="EMBL" id="CAB5223365.1"/>
    </source>
</evidence>
<dbReference type="EMBL" id="LR798320">
    <property type="protein sequence ID" value="CAB5223365.1"/>
    <property type="molecule type" value="Genomic_DNA"/>
</dbReference>
<keyword evidence="1" id="KW-0812">Transmembrane</keyword>
<organism evidence="2">
    <name type="scientific">uncultured Caudovirales phage</name>
    <dbReference type="NCBI Taxonomy" id="2100421"/>
    <lineage>
        <taxon>Viruses</taxon>
        <taxon>Duplodnaviria</taxon>
        <taxon>Heunggongvirae</taxon>
        <taxon>Uroviricota</taxon>
        <taxon>Caudoviricetes</taxon>
        <taxon>Peduoviridae</taxon>
        <taxon>Maltschvirus</taxon>
        <taxon>Maltschvirus maltsch</taxon>
    </lineage>
</organism>
<keyword evidence="1" id="KW-1133">Transmembrane helix</keyword>
<gene>
    <name evidence="2" type="ORF">UFOVP384_37</name>
</gene>
<proteinExistence type="predicted"/>
<feature type="transmembrane region" description="Helical" evidence="1">
    <location>
        <begin position="74"/>
        <end position="95"/>
    </location>
</feature>
<sequence length="99" mass="11251">MNELFLVIGSACVGFSFAEVSMLPQAFSKWLHDKFNIGKNVKGYQYIKVPYRLKPFDCGYCLSFWVGLLSSYSFNYNLIVAVMVGFAASIVAILFKKWL</sequence>
<keyword evidence="1" id="KW-0472">Membrane</keyword>